<name>A0A417YZ71_9BACI</name>
<evidence type="ECO:0000313" key="2">
    <source>
        <dbReference type="Proteomes" id="UP000284416"/>
    </source>
</evidence>
<reference evidence="1 2" key="1">
    <citation type="journal article" date="2017" name="Int. J. Syst. Evol. Microbiol.">
        <title>Bacillus notoginsengisoli sp. nov., a novel bacterium isolated from the rhizosphere of Panax notoginseng.</title>
        <authorList>
            <person name="Zhang M.Y."/>
            <person name="Cheng J."/>
            <person name="Cai Y."/>
            <person name="Zhang T.Y."/>
            <person name="Wu Y.Y."/>
            <person name="Manikprabhu D."/>
            <person name="Li W.J."/>
            <person name="Zhang Y.X."/>
        </authorList>
    </citation>
    <scope>NUCLEOTIDE SEQUENCE [LARGE SCALE GENOMIC DNA]</scope>
    <source>
        <strain evidence="1 2">JCM 30743</strain>
    </source>
</reference>
<dbReference type="EMBL" id="QWEG01000002">
    <property type="protein sequence ID" value="RHW42810.1"/>
    <property type="molecule type" value="Genomic_DNA"/>
</dbReference>
<comment type="caution">
    <text evidence="1">The sequence shown here is derived from an EMBL/GenBank/DDBJ whole genome shotgun (WGS) entry which is preliminary data.</text>
</comment>
<sequence>MEDRLARIEDMLVQLVGMVAKTNTLQQEMQRDMKAMKGDMTSMQGDMTSMQGDMTSMREDFEAEKIKSAQRHEEVVDRLKALELDQDFIWEKTARNERELEVLKRRLG</sequence>
<dbReference type="Gene3D" id="1.20.5.190">
    <property type="match status" value="1"/>
</dbReference>
<gene>
    <name evidence="1" type="ORF">D1B31_04325</name>
</gene>
<protein>
    <recommendedName>
        <fullName evidence="3">DUF1640 domain-containing protein</fullName>
    </recommendedName>
</protein>
<dbReference type="Proteomes" id="UP000284416">
    <property type="component" value="Unassembled WGS sequence"/>
</dbReference>
<accession>A0A417YZ71</accession>
<evidence type="ECO:0000313" key="1">
    <source>
        <dbReference type="EMBL" id="RHW42810.1"/>
    </source>
</evidence>
<keyword evidence="2" id="KW-1185">Reference proteome</keyword>
<organism evidence="1 2">
    <name type="scientific">Neobacillus notoginsengisoli</name>
    <dbReference type="NCBI Taxonomy" id="1578198"/>
    <lineage>
        <taxon>Bacteria</taxon>
        <taxon>Bacillati</taxon>
        <taxon>Bacillota</taxon>
        <taxon>Bacilli</taxon>
        <taxon>Bacillales</taxon>
        <taxon>Bacillaceae</taxon>
        <taxon>Neobacillus</taxon>
    </lineage>
</organism>
<dbReference type="OrthoDB" id="2679795at2"/>
<evidence type="ECO:0008006" key="3">
    <source>
        <dbReference type="Google" id="ProtNLM"/>
    </source>
</evidence>
<dbReference type="AlphaFoldDB" id="A0A417YZ71"/>
<dbReference type="RefSeq" id="WP_118919506.1">
    <property type="nucleotide sequence ID" value="NZ_QWEG01000002.1"/>
</dbReference>
<proteinExistence type="predicted"/>